<keyword evidence="7 8" id="KW-0413">Isomerase</keyword>
<feature type="compositionally biased region" description="Basic residues" evidence="9">
    <location>
        <begin position="636"/>
        <end position="646"/>
    </location>
</feature>
<dbReference type="EMBL" id="JAPMLD010000003">
    <property type="protein sequence ID" value="MDW4824514.1"/>
    <property type="molecule type" value="Genomic_DNA"/>
</dbReference>
<dbReference type="SMART" id="SM00437">
    <property type="entry name" value="TOP1Ac"/>
    <property type="match status" value="1"/>
</dbReference>
<comment type="caution">
    <text evidence="12">The sequence shown here is derived from an EMBL/GenBank/DDBJ whole genome shotgun (WGS) entry which is preliminary data.</text>
</comment>
<feature type="site" description="Interaction with DNA" evidence="8">
    <location>
        <position position="185"/>
    </location>
</feature>
<evidence type="ECO:0000259" key="10">
    <source>
        <dbReference type="PROSITE" id="PS50880"/>
    </source>
</evidence>
<evidence type="ECO:0000313" key="15">
    <source>
        <dbReference type="Proteomes" id="UP001271263"/>
    </source>
</evidence>
<dbReference type="RefSeq" id="WP_310654366.1">
    <property type="nucleotide sequence ID" value="NZ_JAPMLA010000009.1"/>
</dbReference>
<keyword evidence="15" id="KW-1185">Reference proteome</keyword>
<dbReference type="InterPro" id="IPR003602">
    <property type="entry name" value="Topo_IA_DNA-bd_dom"/>
</dbReference>
<dbReference type="InterPro" id="IPR013825">
    <property type="entry name" value="Topo_IA_cen_sub2"/>
</dbReference>
<reference evidence="12" key="2">
    <citation type="submission" date="2022-11" db="EMBL/GenBank/DDBJ databases">
        <title>Prophages regulate Shewanella fidelis motility and biofilm formation: implications for gut colonization dynamics in Ciona robusta.</title>
        <authorList>
            <person name="Natarajan O."/>
            <person name="Gibboney S.L."/>
            <person name="Young M.N."/>
            <person name="Lim S.J."/>
            <person name="Pluta N."/>
            <person name="Atkinson C.G.F."/>
            <person name="Leigh B.A."/>
            <person name="Liberti A."/>
            <person name="Kees E."/>
            <person name="Breitbart M."/>
            <person name="Gralnick J."/>
            <person name="Dishaw L.J."/>
        </authorList>
    </citation>
    <scope>NUCLEOTIDE SEQUENCE</scope>
    <source>
        <strain evidence="12">3313</strain>
    </source>
</reference>
<feature type="site" description="Interaction with DNA" evidence="8">
    <location>
        <position position="178"/>
    </location>
</feature>
<dbReference type="InterPro" id="IPR000380">
    <property type="entry name" value="Topo_IA"/>
</dbReference>
<keyword evidence="5 8" id="KW-0799">Topoisomerase</keyword>
<dbReference type="InterPro" id="IPR003601">
    <property type="entry name" value="Topo_IA_2"/>
</dbReference>
<feature type="region of interest" description="Disordered" evidence="9">
    <location>
        <begin position="625"/>
        <end position="674"/>
    </location>
</feature>
<dbReference type="Gene3D" id="3.40.50.140">
    <property type="match status" value="1"/>
</dbReference>
<feature type="compositionally biased region" description="Low complexity" evidence="9">
    <location>
        <begin position="647"/>
        <end position="660"/>
    </location>
</feature>
<comment type="similarity">
    <text evidence="2 8">Belongs to the type IA topoisomerase family.</text>
</comment>
<dbReference type="NCBIfam" id="TIGR01056">
    <property type="entry name" value="topB"/>
    <property type="match status" value="1"/>
</dbReference>
<comment type="function">
    <text evidence="8">Releases the supercoiling and torsional tension of DNA, which is introduced during the DNA replication and transcription, by transiently cleaving and rejoining one strand of the DNA duplex. Introduces a single-strand break via transesterification at a target site in duplex DNA. The scissile phosphodiester is attacked by the catalytic tyrosine of the enzyme, resulting in the formation of a DNA-(5'-phosphotyrosyl)-enzyme intermediate and the expulsion of a 3'-OH DNA strand. The free DNA strand then undergoes passage around the unbroken strand, thus removing DNA supercoils. Finally, in the religation step, the DNA 3'-OH attacks the covalent intermediate to expel the active-site tyrosine and restore the DNA phosphodiester backbone.</text>
</comment>
<dbReference type="EMBL" id="JAPMLE010000001">
    <property type="protein sequence ID" value="MDR8523373.1"/>
    <property type="molecule type" value="Genomic_DNA"/>
</dbReference>
<feature type="binding site" evidence="8">
    <location>
        <position position="7"/>
    </location>
    <ligand>
        <name>Mg(2+)</name>
        <dbReference type="ChEBI" id="CHEBI:18420"/>
        <label>1</label>
        <note>catalytic</note>
    </ligand>
</feature>
<evidence type="ECO:0000259" key="11">
    <source>
        <dbReference type="PROSITE" id="PS52039"/>
    </source>
</evidence>
<reference evidence="13 15" key="1">
    <citation type="journal article" date="2022" name="bioRxiv">
        <title>Prophages regulate Shewanella fidelis 3313 motility and biofilm formation: implications for gut colonization dynamics in Ciona robusta.</title>
        <authorList>
            <person name="Natarajan O."/>
            <person name="Gibboney S.L."/>
            <person name="Young M.N."/>
            <person name="Lim S.J."/>
            <person name="Pluta N."/>
            <person name="Atkinson C.G."/>
            <person name="Leigh B.A."/>
            <person name="Liberti A."/>
            <person name="Kees E.D."/>
            <person name="Breitbart M."/>
            <person name="Gralnick J.A."/>
            <person name="Dishaw L.J."/>
        </authorList>
    </citation>
    <scope>NUCLEOTIDE SEQUENCE [LARGE SCALE GENOMIC DNA]</scope>
    <source>
        <strain evidence="13 15">JG4066</strain>
    </source>
</reference>
<evidence type="ECO:0000256" key="1">
    <source>
        <dbReference type="ARBA" id="ARBA00000213"/>
    </source>
</evidence>
<dbReference type="InterPro" id="IPR013824">
    <property type="entry name" value="Topo_IA_cen_sub1"/>
</dbReference>
<feature type="binding site" evidence="8">
    <location>
        <position position="105"/>
    </location>
    <ligand>
        <name>Mg(2+)</name>
        <dbReference type="ChEBI" id="CHEBI:18420"/>
        <label>2</label>
    </ligand>
</feature>
<evidence type="ECO:0000256" key="5">
    <source>
        <dbReference type="ARBA" id="ARBA00023029"/>
    </source>
</evidence>
<dbReference type="InterPro" id="IPR023405">
    <property type="entry name" value="Topo_IA_core_domain"/>
</dbReference>
<dbReference type="Gene3D" id="1.10.290.10">
    <property type="entry name" value="Topoisomerase I, domain 4"/>
    <property type="match status" value="1"/>
</dbReference>
<dbReference type="PRINTS" id="PR00417">
    <property type="entry name" value="PRTPISMRASEI"/>
</dbReference>
<dbReference type="GO" id="GO:0003917">
    <property type="term" value="F:DNA topoisomerase type I (single strand cut, ATP-independent) activity"/>
    <property type="evidence" value="ECO:0007669"/>
    <property type="project" value="UniProtKB-UniRule"/>
</dbReference>
<feature type="site" description="Interaction with DNA" evidence="8">
    <location>
        <position position="170"/>
    </location>
</feature>
<dbReference type="GO" id="GO:0006265">
    <property type="term" value="P:DNA topological change"/>
    <property type="evidence" value="ECO:0007669"/>
    <property type="project" value="UniProtKB-UniRule"/>
</dbReference>
<evidence type="ECO:0000313" key="14">
    <source>
        <dbReference type="Proteomes" id="UP001259340"/>
    </source>
</evidence>
<dbReference type="InterPro" id="IPR013497">
    <property type="entry name" value="Topo_IA_cen"/>
</dbReference>
<dbReference type="InterPro" id="IPR005738">
    <property type="entry name" value="TopoIII"/>
</dbReference>
<dbReference type="EC" id="5.6.2.1" evidence="8"/>
<keyword evidence="3 8" id="KW-0479">Metal-binding</keyword>
<evidence type="ECO:0000256" key="6">
    <source>
        <dbReference type="ARBA" id="ARBA00023125"/>
    </source>
</evidence>
<feature type="site" description="Interaction with DNA" evidence="8">
    <location>
        <position position="330"/>
    </location>
</feature>
<dbReference type="InterPro" id="IPR006171">
    <property type="entry name" value="TOPRIM_dom"/>
</dbReference>
<accession>A0AAW8NJ89</accession>
<dbReference type="FunFam" id="3.40.50.140:FF:000004">
    <property type="entry name" value="DNA topoisomerase 3"/>
    <property type="match status" value="1"/>
</dbReference>
<evidence type="ECO:0000256" key="7">
    <source>
        <dbReference type="ARBA" id="ARBA00023235"/>
    </source>
</evidence>
<dbReference type="Pfam" id="PF01131">
    <property type="entry name" value="Topoisom_bac"/>
    <property type="match status" value="1"/>
</dbReference>
<dbReference type="GO" id="GO:0006310">
    <property type="term" value="P:DNA recombination"/>
    <property type="evidence" value="ECO:0007669"/>
    <property type="project" value="TreeGrafter"/>
</dbReference>
<dbReference type="SUPFAM" id="SSF56712">
    <property type="entry name" value="Prokaryotic type I DNA topoisomerase"/>
    <property type="match status" value="1"/>
</dbReference>
<comment type="cofactor">
    <cofactor evidence="8">
        <name>Mg(2+)</name>
        <dbReference type="ChEBI" id="CHEBI:18420"/>
    </cofactor>
    <text evidence="8">Binds two Mg(2+) per subunit.</text>
</comment>
<dbReference type="HAMAP" id="MF_00953">
    <property type="entry name" value="Topoisom_3_prok"/>
    <property type="match status" value="1"/>
</dbReference>
<dbReference type="Gene3D" id="2.70.20.10">
    <property type="entry name" value="Topoisomerase I, domain 3"/>
    <property type="match status" value="1"/>
</dbReference>
<dbReference type="NCBIfam" id="NF005829">
    <property type="entry name" value="PRK07726.1"/>
    <property type="match status" value="1"/>
</dbReference>
<dbReference type="InterPro" id="IPR034144">
    <property type="entry name" value="TOPRIM_TopoIII"/>
</dbReference>
<feature type="domain" description="Topo IA-type catalytic" evidence="11">
    <location>
        <begin position="155"/>
        <end position="614"/>
    </location>
</feature>
<evidence type="ECO:0000256" key="9">
    <source>
        <dbReference type="SAM" id="MobiDB-lite"/>
    </source>
</evidence>
<dbReference type="InterPro" id="IPR013826">
    <property type="entry name" value="Topo_IA_cen_sub3"/>
</dbReference>
<feature type="compositionally biased region" description="Basic residues" evidence="9">
    <location>
        <begin position="661"/>
        <end position="674"/>
    </location>
</feature>
<dbReference type="CDD" id="cd03362">
    <property type="entry name" value="TOPRIM_TopoIA_TopoIII"/>
    <property type="match status" value="1"/>
</dbReference>
<evidence type="ECO:0000256" key="8">
    <source>
        <dbReference type="HAMAP-Rule" id="MF_00953"/>
    </source>
</evidence>
<feature type="active site" description="O-(5'-phospho-DNA)-tyrosine intermediate" evidence="8">
    <location>
        <position position="328"/>
    </location>
</feature>
<dbReference type="Proteomes" id="UP001271263">
    <property type="component" value="Unassembled WGS sequence"/>
</dbReference>
<evidence type="ECO:0000256" key="2">
    <source>
        <dbReference type="ARBA" id="ARBA00009446"/>
    </source>
</evidence>
<dbReference type="PANTHER" id="PTHR11390">
    <property type="entry name" value="PROKARYOTIC DNA TOPOISOMERASE"/>
    <property type="match status" value="1"/>
</dbReference>
<dbReference type="PANTHER" id="PTHR11390:SF21">
    <property type="entry name" value="DNA TOPOISOMERASE 3-ALPHA"/>
    <property type="match status" value="1"/>
</dbReference>
<dbReference type="PROSITE" id="PS00396">
    <property type="entry name" value="TOPO_IA_1"/>
    <property type="match status" value="1"/>
</dbReference>
<sequence length="674" mass="74397">MILYIAEKPSLGRAIADVLPKPLQKGDGFIRAANGDCVSWCVGHLLEQAEPDAYSPEYKSWKFEHLPIVPDAWKMKPKYKMRGQIAVLRGLVKEASQLVNAGDPDREGQLLVDEIIAHLGVKGAKLQNAQRLLISDLNPQAVKRALGQLRLNKEFVPLSTSALARSRADWLYGMNMTRAYTIQGRKVGYQGVLSVGRVQTPVLGLVVRRDAEIADFVSKPFYEVLAHLVTDEQQRFSAKWQPSEACQPYMDEEGRVLAKGLAQNVVGRISGQNGTVTKVTAQDKKQNAPLPYSLSALQIDAAKRFGMSAKAVLDTCQSLYEKHKLITYPRSDSRYLPVEQHSLAPSVVRAVISGASELIAGCDEPNTKLKSKAWNDKKVDAHHAIVPTEKTANLASLTQAEKQLYLQIARQYLMQFYPAYLYKETQVEIIIAGGLFKTKAKQEVAIGWKQLLKQSKEKTNSNDGKNDDDEHLANIPPLKKGQVLLCERGELVEKQTQPPKHFTDATLLSAMTGISRYVTDPEIRKILKDTDGLGTEATRAGIIELLFKRSYLRRQGKSILATDVGKGLINSLPQSATTPDMTALWENNLDAISRKEAKYQNFMQPLISSIHALIEQAGAQLPTSLQGVKSPDAGFKKRRFSAKKGAAKSQSAAAKTSASKPRSRKTTASKRTSS</sequence>
<protein>
    <recommendedName>
        <fullName evidence="8">DNA topoisomerase 3</fullName>
        <ecNumber evidence="8">5.6.2.1</ecNumber>
    </recommendedName>
    <alternativeName>
        <fullName evidence="8">DNA topoisomerase III</fullName>
    </alternativeName>
</protein>
<evidence type="ECO:0000256" key="3">
    <source>
        <dbReference type="ARBA" id="ARBA00022723"/>
    </source>
</evidence>
<dbReference type="SMART" id="SM00436">
    <property type="entry name" value="TOP1Bc"/>
    <property type="match status" value="1"/>
</dbReference>
<evidence type="ECO:0000256" key="4">
    <source>
        <dbReference type="ARBA" id="ARBA00022842"/>
    </source>
</evidence>
<dbReference type="AlphaFoldDB" id="A0AAW8NJ89"/>
<dbReference type="GO" id="GO:0043597">
    <property type="term" value="C:cytoplasmic replication fork"/>
    <property type="evidence" value="ECO:0007669"/>
    <property type="project" value="TreeGrafter"/>
</dbReference>
<gene>
    <name evidence="8" type="primary">topB</name>
    <name evidence="12" type="ORF">OS133_06685</name>
    <name evidence="13" type="ORF">OS134_10645</name>
</gene>
<evidence type="ECO:0000313" key="12">
    <source>
        <dbReference type="EMBL" id="MDR8523373.1"/>
    </source>
</evidence>
<feature type="binding site" evidence="8">
    <location>
        <position position="103"/>
    </location>
    <ligand>
        <name>Mg(2+)</name>
        <dbReference type="ChEBI" id="CHEBI:18420"/>
        <label>1</label>
        <note>catalytic</note>
    </ligand>
</feature>
<keyword evidence="6 8" id="KW-0238">DNA-binding</keyword>
<dbReference type="CDD" id="cd00186">
    <property type="entry name" value="TOP1Ac"/>
    <property type="match status" value="1"/>
</dbReference>
<dbReference type="GO" id="GO:0006281">
    <property type="term" value="P:DNA repair"/>
    <property type="evidence" value="ECO:0007669"/>
    <property type="project" value="TreeGrafter"/>
</dbReference>
<dbReference type="GO" id="GO:0000287">
    <property type="term" value="F:magnesium ion binding"/>
    <property type="evidence" value="ECO:0007669"/>
    <property type="project" value="UniProtKB-UniRule"/>
</dbReference>
<feature type="site" description="Interaction with DNA" evidence="8">
    <location>
        <position position="61"/>
    </location>
</feature>
<dbReference type="Proteomes" id="UP001259340">
    <property type="component" value="Unassembled WGS sequence"/>
</dbReference>
<dbReference type="InterPro" id="IPR023406">
    <property type="entry name" value="Topo_IA_AS"/>
</dbReference>
<dbReference type="Pfam" id="PF01751">
    <property type="entry name" value="Toprim"/>
    <property type="match status" value="1"/>
</dbReference>
<keyword evidence="4 8" id="KW-0460">Magnesium</keyword>
<proteinExistence type="inferred from homology"/>
<dbReference type="GO" id="GO:0003677">
    <property type="term" value="F:DNA binding"/>
    <property type="evidence" value="ECO:0007669"/>
    <property type="project" value="UniProtKB-KW"/>
</dbReference>
<evidence type="ECO:0000313" key="13">
    <source>
        <dbReference type="EMBL" id="MDW4824514.1"/>
    </source>
</evidence>
<dbReference type="SMART" id="SM00493">
    <property type="entry name" value="TOPRIM"/>
    <property type="match status" value="1"/>
</dbReference>
<dbReference type="PROSITE" id="PS52039">
    <property type="entry name" value="TOPO_IA_2"/>
    <property type="match status" value="1"/>
</dbReference>
<feature type="domain" description="Toprim" evidence="10">
    <location>
        <begin position="1"/>
        <end position="134"/>
    </location>
</feature>
<feature type="binding site" evidence="8">
    <location>
        <position position="103"/>
    </location>
    <ligand>
        <name>Mg(2+)</name>
        <dbReference type="ChEBI" id="CHEBI:18420"/>
        <label>2</label>
    </ligand>
</feature>
<dbReference type="PROSITE" id="PS50880">
    <property type="entry name" value="TOPRIM"/>
    <property type="match status" value="1"/>
</dbReference>
<dbReference type="FunFam" id="1.10.290.10:FF:000004">
    <property type="entry name" value="DNA topoisomerase 3"/>
    <property type="match status" value="1"/>
</dbReference>
<name>A0AAW8NJ89_9GAMM</name>
<organism evidence="12 14">
    <name type="scientific">Shewanella fidelis</name>
    <dbReference type="NCBI Taxonomy" id="173509"/>
    <lineage>
        <taxon>Bacteria</taxon>
        <taxon>Pseudomonadati</taxon>
        <taxon>Pseudomonadota</taxon>
        <taxon>Gammaproteobacteria</taxon>
        <taxon>Alteromonadales</taxon>
        <taxon>Shewanellaceae</taxon>
        <taxon>Shewanella</taxon>
    </lineage>
</organism>
<feature type="region of interest" description="Interaction with DNA" evidence="8">
    <location>
        <begin position="194"/>
        <end position="199"/>
    </location>
</feature>
<comment type="catalytic activity">
    <reaction evidence="1 8">
        <text>ATP-independent breakage of single-stranded DNA, followed by passage and rejoining.</text>
        <dbReference type="EC" id="5.6.2.1"/>
    </reaction>
</comment>
<dbReference type="Gene3D" id="1.10.460.10">
    <property type="entry name" value="Topoisomerase I, domain 2"/>
    <property type="match status" value="1"/>
</dbReference>